<comment type="caution">
    <text evidence="2">The sequence shown here is derived from an EMBL/GenBank/DDBJ whole genome shotgun (WGS) entry which is preliminary data.</text>
</comment>
<dbReference type="InterPro" id="IPR052383">
    <property type="entry name" value="Anti-sigma-E_RseA-like"/>
</dbReference>
<dbReference type="Proteomes" id="UP001595548">
    <property type="component" value="Unassembled WGS sequence"/>
</dbReference>
<protein>
    <submittedName>
        <fullName evidence="2">Sigma-E factor negative regulatory protein</fullName>
    </submittedName>
</protein>
<dbReference type="CDD" id="cd16328">
    <property type="entry name" value="RseA_N"/>
    <property type="match status" value="1"/>
</dbReference>
<dbReference type="EMBL" id="JBHRTL010000001">
    <property type="protein sequence ID" value="MFC3153646.1"/>
    <property type="molecule type" value="Genomic_DNA"/>
</dbReference>
<feature type="domain" description="Anti sigma-E protein RseA N-terminal" evidence="1">
    <location>
        <begin position="11"/>
        <end position="91"/>
    </location>
</feature>
<accession>A0ABV7HLD0</accession>
<organism evidence="2 3">
    <name type="scientific">Gilvimarinus japonicus</name>
    <dbReference type="NCBI Taxonomy" id="1796469"/>
    <lineage>
        <taxon>Bacteria</taxon>
        <taxon>Pseudomonadati</taxon>
        <taxon>Pseudomonadota</taxon>
        <taxon>Gammaproteobacteria</taxon>
        <taxon>Cellvibrionales</taxon>
        <taxon>Cellvibrionaceae</taxon>
        <taxon>Gilvimarinus</taxon>
    </lineage>
</organism>
<keyword evidence="3" id="KW-1185">Reference proteome</keyword>
<dbReference type="Gene3D" id="1.10.10.880">
    <property type="entry name" value="Anti sigma-E protein RseA, N-terminal domain"/>
    <property type="match status" value="1"/>
</dbReference>
<dbReference type="InterPro" id="IPR036147">
    <property type="entry name" value="Anti-sigma_E_RseA_N_sf"/>
</dbReference>
<name>A0ABV7HLD0_9GAMM</name>
<dbReference type="RefSeq" id="WP_382413510.1">
    <property type="nucleotide sequence ID" value="NZ_AP031500.1"/>
</dbReference>
<sequence length="235" mass="24820">MTEQSLDTQLAESLSALSDNEASELELARILKASEGDALKAKWSRYQVARSAMRGDLPAELAPSGFADQLSAALAEEPTPELESSKSAAKQTASGTVAGVSRWWLGLGRVAVAASVTGAIVIGAQLYQAGGTLPETNTMAADSGEKTISAPDNSLPIGYGAPALPAQQVSAEMGGYQPQRARQVVFEPRRADVKVSNEQIRAYLNQLVEEHTDHAAVNSAQGMLPYARVPLIEEE</sequence>
<dbReference type="SUPFAM" id="SSF89069">
    <property type="entry name" value="N-terminal, cytoplasmic domain of anti-sigmaE factor RseA"/>
    <property type="match status" value="1"/>
</dbReference>
<gene>
    <name evidence="2" type="ORF">ACFOEB_00385</name>
</gene>
<dbReference type="Pfam" id="PF03872">
    <property type="entry name" value="RseA_N"/>
    <property type="match status" value="1"/>
</dbReference>
<proteinExistence type="predicted"/>
<dbReference type="InterPro" id="IPR005572">
    <property type="entry name" value="Anti-sigma_E_RseA_N"/>
</dbReference>
<evidence type="ECO:0000259" key="1">
    <source>
        <dbReference type="Pfam" id="PF03872"/>
    </source>
</evidence>
<reference evidence="3" key="1">
    <citation type="journal article" date="2019" name="Int. J. Syst. Evol. Microbiol.">
        <title>The Global Catalogue of Microorganisms (GCM) 10K type strain sequencing project: providing services to taxonomists for standard genome sequencing and annotation.</title>
        <authorList>
            <consortium name="The Broad Institute Genomics Platform"/>
            <consortium name="The Broad Institute Genome Sequencing Center for Infectious Disease"/>
            <person name="Wu L."/>
            <person name="Ma J."/>
        </authorList>
    </citation>
    <scope>NUCLEOTIDE SEQUENCE [LARGE SCALE GENOMIC DNA]</scope>
    <source>
        <strain evidence="3">KCTC 52141</strain>
    </source>
</reference>
<evidence type="ECO:0000313" key="2">
    <source>
        <dbReference type="EMBL" id="MFC3153646.1"/>
    </source>
</evidence>
<evidence type="ECO:0000313" key="3">
    <source>
        <dbReference type="Proteomes" id="UP001595548"/>
    </source>
</evidence>
<dbReference type="PANTHER" id="PTHR38104">
    <property type="match status" value="1"/>
</dbReference>
<dbReference type="PANTHER" id="PTHR38104:SF1">
    <property type="entry name" value="ANTI-SIGMA-E FACTOR RSEA"/>
    <property type="match status" value="1"/>
</dbReference>